<keyword evidence="2" id="KW-1185">Reference proteome</keyword>
<dbReference type="EMBL" id="BSXV01002039">
    <property type="protein sequence ID" value="GME94687.1"/>
    <property type="molecule type" value="Genomic_DNA"/>
</dbReference>
<accession>A0ACB5TVJ1</accession>
<dbReference type="Proteomes" id="UP001165101">
    <property type="component" value="Unassembled WGS sequence"/>
</dbReference>
<name>A0ACB5TVJ1_CANBO</name>
<evidence type="ECO:0000313" key="1">
    <source>
        <dbReference type="EMBL" id="GME94687.1"/>
    </source>
</evidence>
<organism evidence="1 2">
    <name type="scientific">Candida boidinii</name>
    <name type="common">Yeast</name>
    <dbReference type="NCBI Taxonomy" id="5477"/>
    <lineage>
        <taxon>Eukaryota</taxon>
        <taxon>Fungi</taxon>
        <taxon>Dikarya</taxon>
        <taxon>Ascomycota</taxon>
        <taxon>Saccharomycotina</taxon>
        <taxon>Pichiomycetes</taxon>
        <taxon>Pichiales</taxon>
        <taxon>Pichiaceae</taxon>
        <taxon>Ogataea</taxon>
        <taxon>Ogataea/Candida clade</taxon>
    </lineage>
</organism>
<protein>
    <submittedName>
        <fullName evidence="1">Unnamed protein product</fullName>
    </submittedName>
</protein>
<comment type="caution">
    <text evidence="1">The sequence shown here is derived from an EMBL/GenBank/DDBJ whole genome shotgun (WGS) entry which is preliminary data.</text>
</comment>
<reference evidence="1" key="1">
    <citation type="submission" date="2023-04" db="EMBL/GenBank/DDBJ databases">
        <title>Candida boidinii NBRC 1967.</title>
        <authorList>
            <person name="Ichikawa N."/>
            <person name="Sato H."/>
            <person name="Tonouchi N."/>
        </authorList>
    </citation>
    <scope>NUCLEOTIDE SEQUENCE</scope>
    <source>
        <strain evidence="1">NBRC 1967</strain>
    </source>
</reference>
<proteinExistence type="predicted"/>
<gene>
    <name evidence="1" type="ORF">Cboi01_000361300</name>
</gene>
<evidence type="ECO:0000313" key="2">
    <source>
        <dbReference type="Proteomes" id="UP001165101"/>
    </source>
</evidence>
<sequence>MKSIQSQLLSDRKSSPLASKDTIENKNQTTISPTPDSGRFTNSNVKQQERHSILSITSSADHEINRSQKANNSKLYQLADNRTNEQDVFVTAPEFISSPSKPITTVAESNNSNNLSDFAQPNVNYYNSNGNDTDNSSFSSYNSITKSPVNSDDENDNATVTHSSEKLSKKINDINSNTISEKNKNNNNNRTSPSEDTNSHMHKESHYSIDTHSRHSVSDMGSSTRVVSETASQKLSRKPPPVSSNTSGSVTVPIIPNPSPRKSSNSSTFSGLKDSFKSTSSDIKQKTSSIGNTTSNTSSATSTAARLTKPKNFLKKLGFKQKDKKENSTNNNSSNGSMITEDTFNSLYNSDALKSDPIYPTNNMDYTQNKQILPNGRSNAPPPLNLANKKDLPALPIKSPTSDSLMNYRLTVDFKDTLDSGLDLSMFENSPTDEMDTAYSANRPQNNNNKEFDSRNSTPLARQTPETNATPKAAPPPTPTLAPPVLPPREIRYNNPMNDVDSETESEIITNEQSKNSISNETLKPKEKEVKDDVELDSVEITPINNDNLITQAKTDEDKEPLLDESLVEQKPVDIPQAEHKLNHLDEAIAYEINHITDDTYSKTQKNVQALTPTLDNNNSTFDFVGSTPSSKHSSNFDAMSDLRKASDFRDSKTTALDSLPETGDSHPYTSSIKIIEQIEKSQADGKEIDNVIQPVENEMQKGLDNEVLKRNEIENYTIPPPSEQERSNNTKKIVASDQDIAYKKISGRPFDHYEKPTFKVPSVPSPKEPSVSETSSTVSTPTIGATQRDNSTETVDGSKIAFTVEQMGIISANSRLLHELQS</sequence>